<dbReference type="PANTHER" id="PTHR37826">
    <property type="entry name" value="FLOTILLIN BAND_7_5 DOMAIN PROTEIN"/>
    <property type="match status" value="1"/>
</dbReference>
<evidence type="ECO:0000313" key="2">
    <source>
        <dbReference type="EMBL" id="KXU15471.1"/>
    </source>
</evidence>
<dbReference type="Pfam" id="PF13421">
    <property type="entry name" value="Band_7_1"/>
    <property type="match status" value="1"/>
</dbReference>
<dbReference type="RefSeq" id="WP_061865904.1">
    <property type="nucleotide sequence ID" value="NZ_KQ970799.1"/>
</dbReference>
<proteinExistence type="predicted"/>
<dbReference type="AlphaFoldDB" id="A0A139RL61"/>
<dbReference type="PANTHER" id="PTHR37826:SF2">
    <property type="entry name" value="ZINC-RIBBON DOMAIN-CONTAINING PROTEIN"/>
    <property type="match status" value="1"/>
</dbReference>
<reference evidence="2 3" key="1">
    <citation type="submission" date="2016-01" db="EMBL/GenBank/DDBJ databases">
        <title>Highly variable Streptococcus oralis are common among viridans streptococci isolated from primates.</title>
        <authorList>
            <person name="Denapaite D."/>
            <person name="Rieger M."/>
            <person name="Koendgen S."/>
            <person name="Brueckner R."/>
            <person name="Ochigava I."/>
            <person name="Kappeler P."/>
            <person name="Maetz-Rensing K."/>
            <person name="Leendertz F."/>
            <person name="Hakenbeck R."/>
        </authorList>
    </citation>
    <scope>NUCLEOTIDE SEQUENCE [LARGE SCALE GENOMIC DNA]</scope>
    <source>
        <strain evidence="2 3">DD17</strain>
    </source>
</reference>
<dbReference type="Proteomes" id="UP000072989">
    <property type="component" value="Unassembled WGS sequence"/>
</dbReference>
<sequence>MGLIKALTDSIGGTFADQWKEIITVQSFDEHTAVSPGILQQSTNGRGVNHQGSTGVLSNGSKIFIPENTAAFIFSQSGIEEIITEPGGYEYQNGESSVFNGDGLKKSLLDTMVNRVGFGGQTDQQKQICFVNLREIRDIKFGTRGPVMYNDLFYGTDLEVRAFGTFSIQITDARQFVRNFLPANVSYYTFDNPQARAQIVTEFLQSFIVALNSLSTTYRISQLPSQAAVLASQVARDGQYAGTWKERFGFEIVKVAIANIEFSPESKELVKQYSSNKMNVKAYDDVSQRASSIAAQQKIATGVEQHGLGDGAGMILGMNVAQQLENPTSTPALSLDEQIEALTKLKSLLDAGILSQDEFYSKKKEIMNL</sequence>
<dbReference type="CDD" id="cd03408">
    <property type="entry name" value="SPFH_like_u1"/>
    <property type="match status" value="1"/>
</dbReference>
<gene>
    <name evidence="2" type="ORF">SORDD17_01063</name>
</gene>
<comment type="caution">
    <text evidence="2">The sequence shown here is derived from an EMBL/GenBank/DDBJ whole genome shotgun (WGS) entry which is preliminary data.</text>
</comment>
<evidence type="ECO:0000313" key="3">
    <source>
        <dbReference type="Proteomes" id="UP000072989"/>
    </source>
</evidence>
<feature type="domain" description="SPFH" evidence="1">
    <location>
        <begin position="117"/>
        <end position="275"/>
    </location>
</feature>
<dbReference type="PATRIC" id="fig|1303.87.peg.1279"/>
<evidence type="ECO:0000259" key="1">
    <source>
        <dbReference type="Pfam" id="PF13421"/>
    </source>
</evidence>
<organism evidence="2 3">
    <name type="scientific">Streptococcus oralis</name>
    <dbReference type="NCBI Taxonomy" id="1303"/>
    <lineage>
        <taxon>Bacteria</taxon>
        <taxon>Bacillati</taxon>
        <taxon>Bacillota</taxon>
        <taxon>Bacilli</taxon>
        <taxon>Lactobacillales</taxon>
        <taxon>Streptococcaceae</taxon>
        <taxon>Streptococcus</taxon>
    </lineage>
</organism>
<name>A0A139RL61_STROR</name>
<dbReference type="InterPro" id="IPR033880">
    <property type="entry name" value="SPFH_YdjI"/>
</dbReference>
<dbReference type="EMBL" id="LQZE01000224">
    <property type="protein sequence ID" value="KXU15471.1"/>
    <property type="molecule type" value="Genomic_DNA"/>
</dbReference>
<accession>A0A139RL61</accession>
<protein>
    <recommendedName>
        <fullName evidence="1">SPFH domain-containing protein</fullName>
    </recommendedName>
</protein>